<evidence type="ECO:0000256" key="2">
    <source>
        <dbReference type="ARBA" id="ARBA00022527"/>
    </source>
</evidence>
<evidence type="ECO:0000256" key="9">
    <source>
        <dbReference type="SAM" id="SignalP"/>
    </source>
</evidence>
<organism evidence="10 11">
    <name type="scientific">Molorchus minor</name>
    <dbReference type="NCBI Taxonomy" id="1323400"/>
    <lineage>
        <taxon>Eukaryota</taxon>
        <taxon>Metazoa</taxon>
        <taxon>Ecdysozoa</taxon>
        <taxon>Arthropoda</taxon>
        <taxon>Hexapoda</taxon>
        <taxon>Insecta</taxon>
        <taxon>Pterygota</taxon>
        <taxon>Neoptera</taxon>
        <taxon>Endopterygota</taxon>
        <taxon>Coleoptera</taxon>
        <taxon>Polyphaga</taxon>
        <taxon>Cucujiformia</taxon>
        <taxon>Chrysomeloidea</taxon>
        <taxon>Cerambycidae</taxon>
        <taxon>Lamiinae</taxon>
        <taxon>Monochamini</taxon>
        <taxon>Molorchus</taxon>
    </lineage>
</organism>
<comment type="caution">
    <text evidence="10">The sequence shown here is derived from an EMBL/GenBank/DDBJ whole genome shotgun (WGS) entry which is preliminary data.</text>
</comment>
<dbReference type="PANTHER" id="PTHR24054:SF0">
    <property type="entry name" value="CASEIN KINASE II SUBUNIT ALPHA"/>
    <property type="match status" value="1"/>
</dbReference>
<dbReference type="Proteomes" id="UP001162164">
    <property type="component" value="Unassembled WGS sequence"/>
</dbReference>
<evidence type="ECO:0000256" key="7">
    <source>
        <dbReference type="ARBA" id="ARBA00047899"/>
    </source>
</evidence>
<keyword evidence="3" id="KW-0808">Transferase</keyword>
<keyword evidence="6" id="KW-0067">ATP-binding</keyword>
<sequence>MVIMTILWTCGHWAVCLRRCSSGRNLFFHGNDNYDQLVRIVKVLGTPELIAYMKKYNITIDERLQTLLGVHTRKSWQRFVHTEHEYLITDQALHLLESLLRIDHMERITAREALNHKYFSSIRRKMHCKSPGTVVNSVLSSPEESP</sequence>
<evidence type="ECO:0000256" key="5">
    <source>
        <dbReference type="ARBA" id="ARBA00022777"/>
    </source>
</evidence>
<dbReference type="EC" id="2.7.11.1" evidence="1"/>
<evidence type="ECO:0000256" key="6">
    <source>
        <dbReference type="ARBA" id="ARBA00022840"/>
    </source>
</evidence>
<comment type="catalytic activity">
    <reaction evidence="8">
        <text>L-seryl-[protein] + ATP = O-phospho-L-seryl-[protein] + ADP + H(+)</text>
        <dbReference type="Rhea" id="RHEA:17989"/>
        <dbReference type="Rhea" id="RHEA-COMP:9863"/>
        <dbReference type="Rhea" id="RHEA-COMP:11604"/>
        <dbReference type="ChEBI" id="CHEBI:15378"/>
        <dbReference type="ChEBI" id="CHEBI:29999"/>
        <dbReference type="ChEBI" id="CHEBI:30616"/>
        <dbReference type="ChEBI" id="CHEBI:83421"/>
        <dbReference type="ChEBI" id="CHEBI:456216"/>
        <dbReference type="EC" id="2.7.11.1"/>
    </reaction>
</comment>
<reference evidence="10" key="1">
    <citation type="journal article" date="2023" name="Insect Mol. Biol.">
        <title>Genome sequencing provides insights into the evolution of gene families encoding plant cell wall-degrading enzymes in longhorned beetles.</title>
        <authorList>
            <person name="Shin N.R."/>
            <person name="Okamura Y."/>
            <person name="Kirsch R."/>
            <person name="Pauchet Y."/>
        </authorList>
    </citation>
    <scope>NUCLEOTIDE SEQUENCE</scope>
    <source>
        <strain evidence="10">MMC_N1</strain>
    </source>
</reference>
<dbReference type="PANTHER" id="PTHR24054">
    <property type="entry name" value="CASEIN KINASE II SUBUNIT ALPHA"/>
    <property type="match status" value="1"/>
</dbReference>
<dbReference type="InterPro" id="IPR045216">
    <property type="entry name" value="CK2_alpha"/>
</dbReference>
<accession>A0ABQ9JCI4</accession>
<dbReference type="Gene3D" id="1.10.510.10">
    <property type="entry name" value="Transferase(Phosphotransferase) domain 1"/>
    <property type="match status" value="1"/>
</dbReference>
<evidence type="ECO:0000313" key="10">
    <source>
        <dbReference type="EMBL" id="KAJ8975901.1"/>
    </source>
</evidence>
<comment type="catalytic activity">
    <reaction evidence="7">
        <text>L-threonyl-[protein] + ATP = O-phospho-L-threonyl-[protein] + ADP + H(+)</text>
        <dbReference type="Rhea" id="RHEA:46608"/>
        <dbReference type="Rhea" id="RHEA-COMP:11060"/>
        <dbReference type="Rhea" id="RHEA-COMP:11605"/>
        <dbReference type="ChEBI" id="CHEBI:15378"/>
        <dbReference type="ChEBI" id="CHEBI:30013"/>
        <dbReference type="ChEBI" id="CHEBI:30616"/>
        <dbReference type="ChEBI" id="CHEBI:61977"/>
        <dbReference type="ChEBI" id="CHEBI:456216"/>
        <dbReference type="EC" id="2.7.11.1"/>
    </reaction>
</comment>
<dbReference type="EMBL" id="JAPWTJ010000750">
    <property type="protein sequence ID" value="KAJ8975901.1"/>
    <property type="molecule type" value="Genomic_DNA"/>
</dbReference>
<evidence type="ECO:0000313" key="11">
    <source>
        <dbReference type="Proteomes" id="UP001162164"/>
    </source>
</evidence>
<evidence type="ECO:0000256" key="8">
    <source>
        <dbReference type="ARBA" id="ARBA00048679"/>
    </source>
</evidence>
<feature type="chain" id="PRO_5047402531" description="non-specific serine/threonine protein kinase" evidence="9">
    <location>
        <begin position="24"/>
        <end position="146"/>
    </location>
</feature>
<evidence type="ECO:0000256" key="1">
    <source>
        <dbReference type="ARBA" id="ARBA00012513"/>
    </source>
</evidence>
<keyword evidence="2" id="KW-0723">Serine/threonine-protein kinase</keyword>
<gene>
    <name evidence="10" type="ORF">NQ317_011372</name>
</gene>
<keyword evidence="4" id="KW-0547">Nucleotide-binding</keyword>
<dbReference type="SUPFAM" id="SSF56112">
    <property type="entry name" value="Protein kinase-like (PK-like)"/>
    <property type="match status" value="1"/>
</dbReference>
<feature type="signal peptide" evidence="9">
    <location>
        <begin position="1"/>
        <end position="23"/>
    </location>
</feature>
<name>A0ABQ9JCI4_9CUCU</name>
<evidence type="ECO:0000256" key="4">
    <source>
        <dbReference type="ARBA" id="ARBA00022741"/>
    </source>
</evidence>
<keyword evidence="9" id="KW-0732">Signal</keyword>
<dbReference type="InterPro" id="IPR011009">
    <property type="entry name" value="Kinase-like_dom_sf"/>
</dbReference>
<protein>
    <recommendedName>
        <fullName evidence="1">non-specific serine/threonine protein kinase</fullName>
        <ecNumber evidence="1">2.7.11.1</ecNumber>
    </recommendedName>
</protein>
<keyword evidence="5" id="KW-0418">Kinase</keyword>
<evidence type="ECO:0000256" key="3">
    <source>
        <dbReference type="ARBA" id="ARBA00022679"/>
    </source>
</evidence>
<keyword evidence="11" id="KW-1185">Reference proteome</keyword>
<proteinExistence type="predicted"/>